<evidence type="ECO:0000256" key="2">
    <source>
        <dbReference type="ARBA" id="ARBA00023015"/>
    </source>
</evidence>
<dbReference type="GO" id="GO:0003677">
    <property type="term" value="F:DNA binding"/>
    <property type="evidence" value="ECO:0007669"/>
    <property type="project" value="InterPro"/>
</dbReference>
<name>A0A2K2FM47_9CLOT</name>
<dbReference type="HAMAP" id="MF_00081">
    <property type="entry name" value="HrcA"/>
    <property type="match status" value="1"/>
</dbReference>
<dbReference type="Gene3D" id="3.30.450.40">
    <property type="match status" value="1"/>
</dbReference>
<dbReference type="PIRSF" id="PIRSF005485">
    <property type="entry name" value="HrcA"/>
    <property type="match status" value="1"/>
</dbReference>
<dbReference type="InterPro" id="IPR002571">
    <property type="entry name" value="HrcA"/>
</dbReference>
<organism evidence="8 9">
    <name type="scientific">Clostridium thermosuccinogenes</name>
    <dbReference type="NCBI Taxonomy" id="84032"/>
    <lineage>
        <taxon>Bacteria</taxon>
        <taxon>Bacillati</taxon>
        <taxon>Bacillota</taxon>
        <taxon>Clostridia</taxon>
        <taxon>Eubacteriales</taxon>
        <taxon>Clostridiaceae</taxon>
        <taxon>Clostridium</taxon>
    </lineage>
</organism>
<dbReference type="EMBL" id="NIOJ01000015">
    <property type="protein sequence ID" value="PNT99846.1"/>
    <property type="molecule type" value="Genomic_DNA"/>
</dbReference>
<comment type="function">
    <text evidence="5 6">Negative regulator of class I heat shock genes (grpE-dnaK-dnaJ and groELS operons). Prevents heat-shock induction of these operons.</text>
</comment>
<reference evidence="9" key="1">
    <citation type="submission" date="2017-06" db="EMBL/GenBank/DDBJ databases">
        <title>Investigating the central metabolism of Clostridium thermosuccinogenes.</title>
        <authorList>
            <person name="Koendjbiharie J.G."/>
            <person name="Van Kranenburg R."/>
            <person name="Vriesendorp B."/>
        </authorList>
    </citation>
    <scope>NUCLEOTIDE SEQUENCE [LARGE SCALE GENOMIC DNA]</scope>
    <source>
        <strain evidence="9">DSM 5806</strain>
    </source>
</reference>
<dbReference type="PANTHER" id="PTHR34824">
    <property type="entry name" value="HEAT-INDUCIBLE TRANSCRIPTION REPRESSOR HRCA"/>
    <property type="match status" value="1"/>
</dbReference>
<dbReference type="InterPro" id="IPR023120">
    <property type="entry name" value="WHTH_transcript_rep_HrcA_IDD"/>
</dbReference>
<dbReference type="Gene3D" id="1.10.10.10">
    <property type="entry name" value="Winged helix-like DNA-binding domain superfamily/Winged helix DNA-binding domain"/>
    <property type="match status" value="1"/>
</dbReference>
<evidence type="ECO:0000256" key="3">
    <source>
        <dbReference type="ARBA" id="ARBA00023016"/>
    </source>
</evidence>
<evidence type="ECO:0000256" key="1">
    <source>
        <dbReference type="ARBA" id="ARBA00022491"/>
    </source>
</evidence>
<dbReference type="OrthoDB" id="9783139at2"/>
<evidence type="ECO:0000256" key="4">
    <source>
        <dbReference type="ARBA" id="ARBA00023163"/>
    </source>
</evidence>
<keyword evidence="2 6" id="KW-0805">Transcription regulation</keyword>
<dbReference type="InterPro" id="IPR036388">
    <property type="entry name" value="WH-like_DNA-bd_sf"/>
</dbReference>
<evidence type="ECO:0000259" key="7">
    <source>
        <dbReference type="Pfam" id="PF01628"/>
    </source>
</evidence>
<dbReference type="NCBIfam" id="TIGR00331">
    <property type="entry name" value="hrcA"/>
    <property type="match status" value="1"/>
</dbReference>
<dbReference type="Proteomes" id="UP000236151">
    <property type="component" value="Unassembled WGS sequence"/>
</dbReference>
<gene>
    <name evidence="6 8" type="primary">hrcA</name>
    <name evidence="8" type="ORF">CDQ84_07545</name>
</gene>
<dbReference type="FunFam" id="1.10.10.10:FF:000049">
    <property type="entry name" value="Heat-inducible transcription repressor HrcA"/>
    <property type="match status" value="1"/>
</dbReference>
<dbReference type="RefSeq" id="WP_103081156.1">
    <property type="nucleotide sequence ID" value="NZ_CP021850.1"/>
</dbReference>
<dbReference type="PANTHER" id="PTHR34824:SF1">
    <property type="entry name" value="HEAT-INDUCIBLE TRANSCRIPTION REPRESSOR HRCA"/>
    <property type="match status" value="1"/>
</dbReference>
<comment type="caution">
    <text evidence="8">The sequence shown here is derived from an EMBL/GenBank/DDBJ whole genome shotgun (WGS) entry which is preliminary data.</text>
</comment>
<dbReference type="InterPro" id="IPR021153">
    <property type="entry name" value="HrcA_C"/>
</dbReference>
<dbReference type="InterPro" id="IPR029016">
    <property type="entry name" value="GAF-like_dom_sf"/>
</dbReference>
<evidence type="ECO:0000313" key="8">
    <source>
        <dbReference type="EMBL" id="PNT99846.1"/>
    </source>
</evidence>
<keyword evidence="9" id="KW-1185">Reference proteome</keyword>
<sequence>MLLDDRKMRILRAIIDDYINTAEPVGSRTIARKHELGLSSATIRNEMADLEEMGYLSQPHTSAGRIPSDKGYRFYVDQLMEVRQLTPAEIESIRSTMEVRINELSQLIRQAAAAMSQLTKYTSVAVTSHKKKSMIKAVQVVPIESGKALVIAVTNTGTVRNEIIRISESTTPDFLNRMSNMLNDKISGLTVGEINLPLLNDFSHLLGLPDDQVSPILTGIHDCIKQIDSPNVYHEGAINIFNFPEFRDIVKAREFLHILDEKELLFNLLNDNTGSNEITIRIGTENELEEIKDCSLISATISFNGMELGSIGILGPTRMEYPRVVSSMSFIQKKINREIKKLFGESDDSKDTY</sequence>
<feature type="domain" description="Heat-inducible transcription repressor HrcA C-terminal" evidence="7">
    <location>
        <begin position="106"/>
        <end position="325"/>
    </location>
</feature>
<protein>
    <recommendedName>
        <fullName evidence="6">Heat-inducible transcription repressor HrcA</fullName>
    </recommendedName>
</protein>
<dbReference type="KEGG" id="cthd:CDO33_05460"/>
<evidence type="ECO:0000313" key="9">
    <source>
        <dbReference type="Proteomes" id="UP000236151"/>
    </source>
</evidence>
<dbReference type="SUPFAM" id="SSF55781">
    <property type="entry name" value="GAF domain-like"/>
    <property type="match status" value="1"/>
</dbReference>
<proteinExistence type="inferred from homology"/>
<dbReference type="GO" id="GO:0045892">
    <property type="term" value="P:negative regulation of DNA-templated transcription"/>
    <property type="evidence" value="ECO:0007669"/>
    <property type="project" value="UniProtKB-UniRule"/>
</dbReference>
<comment type="similarity">
    <text evidence="6">Belongs to the HrcA family.</text>
</comment>
<dbReference type="Pfam" id="PF01628">
    <property type="entry name" value="HrcA"/>
    <property type="match status" value="1"/>
</dbReference>
<keyword evidence="3 6" id="KW-0346">Stress response</keyword>
<accession>A0A2K2FM47</accession>
<dbReference type="Gene3D" id="3.30.390.60">
    <property type="entry name" value="Heat-inducible transcription repressor hrca homolog, domain 3"/>
    <property type="match status" value="1"/>
</dbReference>
<keyword evidence="1 6" id="KW-0678">Repressor</keyword>
<keyword evidence="4 6" id="KW-0804">Transcription</keyword>
<evidence type="ECO:0000256" key="5">
    <source>
        <dbReference type="ARBA" id="ARBA00055319"/>
    </source>
</evidence>
<dbReference type="AlphaFoldDB" id="A0A2K2FM47"/>
<dbReference type="SUPFAM" id="SSF46785">
    <property type="entry name" value="Winged helix' DNA-binding domain"/>
    <property type="match status" value="1"/>
</dbReference>
<dbReference type="InterPro" id="IPR036390">
    <property type="entry name" value="WH_DNA-bd_sf"/>
</dbReference>
<evidence type="ECO:0000256" key="6">
    <source>
        <dbReference type="HAMAP-Rule" id="MF_00081"/>
    </source>
</evidence>